<keyword evidence="3" id="KW-1185">Reference proteome</keyword>
<gene>
    <name evidence="2" type="ORF">AXF42_Ash000181</name>
</gene>
<name>A0A2I0AFN4_9ASPA</name>
<sequence>MISLWESITLKEKRTLWAPHGRDDCLCGVKERSSFINLDACGDRMIECFIEEILSNDHFVEDAISVAESTSKKHDMTQLAQRAKVSGCREILSKDHSNETGKISGGESLNDSKSDYGRTKRKYRNKISGTECKEISSENRSKDTTGKVSGGESLNDAKGHYGRTKRKYGKKISDCEQPVYMSASSTEHVKLKRARSNDMKSFSQEIDEDEVELTVEDLLSIANEFVRSAKHEQATPRKSQQKVDHMISVAKDVKISGSAVSSQQFTKCSQTSCHAENEVEHKSEKAASSSACEFIGTGDAAHDMLKLFLGPLLQKSPPPGRWNPEITPELLTSVYQSGSSARSLVDVEDDALLMKKKCSLKEKVAMFLN</sequence>
<dbReference type="Proteomes" id="UP000236161">
    <property type="component" value="Unassembled WGS sequence"/>
</dbReference>
<accession>A0A2I0AFN4</accession>
<evidence type="ECO:0000256" key="1">
    <source>
        <dbReference type="SAM" id="MobiDB-lite"/>
    </source>
</evidence>
<dbReference type="PANTHER" id="PTHR36756:SF1">
    <property type="entry name" value="EXPRESSED PROTEIN"/>
    <property type="match status" value="1"/>
</dbReference>
<evidence type="ECO:0000313" key="3">
    <source>
        <dbReference type="Proteomes" id="UP000236161"/>
    </source>
</evidence>
<proteinExistence type="predicted"/>
<dbReference type="OrthoDB" id="1938010at2759"/>
<dbReference type="AlphaFoldDB" id="A0A2I0AFN4"/>
<organism evidence="2 3">
    <name type="scientific">Apostasia shenzhenica</name>
    <dbReference type="NCBI Taxonomy" id="1088818"/>
    <lineage>
        <taxon>Eukaryota</taxon>
        <taxon>Viridiplantae</taxon>
        <taxon>Streptophyta</taxon>
        <taxon>Embryophyta</taxon>
        <taxon>Tracheophyta</taxon>
        <taxon>Spermatophyta</taxon>
        <taxon>Magnoliopsida</taxon>
        <taxon>Liliopsida</taxon>
        <taxon>Asparagales</taxon>
        <taxon>Orchidaceae</taxon>
        <taxon>Apostasioideae</taxon>
        <taxon>Apostasia</taxon>
    </lineage>
</organism>
<feature type="region of interest" description="Disordered" evidence="1">
    <location>
        <begin position="130"/>
        <end position="165"/>
    </location>
</feature>
<protein>
    <submittedName>
        <fullName evidence="2">Uncharacterized protein</fullName>
    </submittedName>
</protein>
<feature type="compositionally biased region" description="Basic and acidic residues" evidence="1">
    <location>
        <begin position="131"/>
        <end position="145"/>
    </location>
</feature>
<dbReference type="PANTHER" id="PTHR36756">
    <property type="entry name" value="EXPRESSED PROTEIN"/>
    <property type="match status" value="1"/>
</dbReference>
<feature type="region of interest" description="Disordered" evidence="1">
    <location>
        <begin position="96"/>
        <end position="117"/>
    </location>
</feature>
<reference evidence="2 3" key="1">
    <citation type="journal article" date="2017" name="Nature">
        <title>The Apostasia genome and the evolution of orchids.</title>
        <authorList>
            <person name="Zhang G.Q."/>
            <person name="Liu K.W."/>
            <person name="Li Z."/>
            <person name="Lohaus R."/>
            <person name="Hsiao Y.Y."/>
            <person name="Niu S.C."/>
            <person name="Wang J.Y."/>
            <person name="Lin Y.C."/>
            <person name="Xu Q."/>
            <person name="Chen L.J."/>
            <person name="Yoshida K."/>
            <person name="Fujiwara S."/>
            <person name="Wang Z.W."/>
            <person name="Zhang Y.Q."/>
            <person name="Mitsuda N."/>
            <person name="Wang M."/>
            <person name="Liu G.H."/>
            <person name="Pecoraro L."/>
            <person name="Huang H.X."/>
            <person name="Xiao X.J."/>
            <person name="Lin M."/>
            <person name="Wu X.Y."/>
            <person name="Wu W.L."/>
            <person name="Chen Y.Y."/>
            <person name="Chang S.B."/>
            <person name="Sakamoto S."/>
            <person name="Ohme-Takagi M."/>
            <person name="Yagi M."/>
            <person name="Zeng S.J."/>
            <person name="Shen C.Y."/>
            <person name="Yeh C.M."/>
            <person name="Luo Y.B."/>
            <person name="Tsai W.C."/>
            <person name="Van de Peer Y."/>
            <person name="Liu Z.J."/>
        </authorList>
    </citation>
    <scope>NUCLEOTIDE SEQUENCE [LARGE SCALE GENOMIC DNA]</scope>
    <source>
        <strain evidence="3">cv. Shenzhen</strain>
        <tissue evidence="2">Stem</tissue>
    </source>
</reference>
<dbReference type="EMBL" id="KZ451982">
    <property type="protein sequence ID" value="PKA54348.1"/>
    <property type="molecule type" value="Genomic_DNA"/>
</dbReference>
<evidence type="ECO:0000313" key="2">
    <source>
        <dbReference type="EMBL" id="PKA54348.1"/>
    </source>
</evidence>